<dbReference type="InterPro" id="IPR035965">
    <property type="entry name" value="PAS-like_dom_sf"/>
</dbReference>
<dbReference type="SMART" id="SM00086">
    <property type="entry name" value="PAC"/>
    <property type="match status" value="1"/>
</dbReference>
<dbReference type="InterPro" id="IPR001610">
    <property type="entry name" value="PAC"/>
</dbReference>
<dbReference type="NCBIfam" id="TIGR00229">
    <property type="entry name" value="sensory_box"/>
    <property type="match status" value="1"/>
</dbReference>
<dbReference type="InterPro" id="IPR000160">
    <property type="entry name" value="GGDEF_dom"/>
</dbReference>
<dbReference type="CDD" id="cd00130">
    <property type="entry name" value="PAS"/>
    <property type="match status" value="1"/>
</dbReference>
<dbReference type="SUPFAM" id="SSF55785">
    <property type="entry name" value="PYP-like sensor domain (PAS domain)"/>
    <property type="match status" value="1"/>
</dbReference>
<dbReference type="InterPro" id="IPR050469">
    <property type="entry name" value="Diguanylate_Cyclase"/>
</dbReference>
<evidence type="ECO:0000259" key="5">
    <source>
        <dbReference type="PROSITE" id="PS50887"/>
    </source>
</evidence>
<protein>
    <recommendedName>
        <fullName evidence="1">diguanylate cyclase</fullName>
        <ecNumber evidence="1">2.7.7.65</ecNumber>
    </recommendedName>
</protein>
<feature type="compositionally biased region" description="Low complexity" evidence="3">
    <location>
        <begin position="1"/>
        <end position="12"/>
    </location>
</feature>
<name>A0A2Z6AVQ2_9BACT</name>
<feature type="domain" description="GGDEF" evidence="5">
    <location>
        <begin position="192"/>
        <end position="331"/>
    </location>
</feature>
<gene>
    <name evidence="6" type="ORF">DFE_0540</name>
</gene>
<dbReference type="PANTHER" id="PTHR45138:SF9">
    <property type="entry name" value="DIGUANYLATE CYCLASE DGCM-RELATED"/>
    <property type="match status" value="1"/>
</dbReference>
<dbReference type="FunFam" id="3.30.70.270:FF:000001">
    <property type="entry name" value="Diguanylate cyclase domain protein"/>
    <property type="match status" value="1"/>
</dbReference>
<keyword evidence="7" id="KW-1185">Reference proteome</keyword>
<dbReference type="InterPro" id="IPR000700">
    <property type="entry name" value="PAS-assoc_C"/>
</dbReference>
<feature type="region of interest" description="Disordered" evidence="3">
    <location>
        <begin position="1"/>
        <end position="20"/>
    </location>
</feature>
<evidence type="ECO:0000256" key="3">
    <source>
        <dbReference type="SAM" id="MobiDB-lite"/>
    </source>
</evidence>
<dbReference type="Gene3D" id="3.30.70.270">
    <property type="match status" value="1"/>
</dbReference>
<evidence type="ECO:0000313" key="6">
    <source>
        <dbReference type="EMBL" id="BBD07266.1"/>
    </source>
</evidence>
<dbReference type="InterPro" id="IPR000014">
    <property type="entry name" value="PAS"/>
</dbReference>
<organism evidence="6 7">
    <name type="scientific">Desulfovibrio ferrophilus</name>
    <dbReference type="NCBI Taxonomy" id="241368"/>
    <lineage>
        <taxon>Bacteria</taxon>
        <taxon>Pseudomonadati</taxon>
        <taxon>Thermodesulfobacteriota</taxon>
        <taxon>Desulfovibrionia</taxon>
        <taxon>Desulfovibrionales</taxon>
        <taxon>Desulfovibrionaceae</taxon>
        <taxon>Desulfovibrio</taxon>
    </lineage>
</organism>
<evidence type="ECO:0000313" key="7">
    <source>
        <dbReference type="Proteomes" id="UP000269883"/>
    </source>
</evidence>
<dbReference type="PROSITE" id="PS50887">
    <property type="entry name" value="GGDEF"/>
    <property type="match status" value="1"/>
</dbReference>
<dbReference type="InterPro" id="IPR043128">
    <property type="entry name" value="Rev_trsase/Diguanyl_cyclase"/>
</dbReference>
<dbReference type="GO" id="GO:1902201">
    <property type="term" value="P:negative regulation of bacterial-type flagellum-dependent cell motility"/>
    <property type="evidence" value="ECO:0007669"/>
    <property type="project" value="TreeGrafter"/>
</dbReference>
<evidence type="ECO:0000256" key="2">
    <source>
        <dbReference type="ARBA" id="ARBA00034247"/>
    </source>
</evidence>
<dbReference type="CDD" id="cd01949">
    <property type="entry name" value="GGDEF"/>
    <property type="match status" value="1"/>
</dbReference>
<dbReference type="NCBIfam" id="TIGR00254">
    <property type="entry name" value="GGDEF"/>
    <property type="match status" value="1"/>
</dbReference>
<dbReference type="GO" id="GO:0005886">
    <property type="term" value="C:plasma membrane"/>
    <property type="evidence" value="ECO:0007669"/>
    <property type="project" value="TreeGrafter"/>
</dbReference>
<evidence type="ECO:0000256" key="1">
    <source>
        <dbReference type="ARBA" id="ARBA00012528"/>
    </source>
</evidence>
<dbReference type="EC" id="2.7.7.65" evidence="1"/>
<dbReference type="Proteomes" id="UP000269883">
    <property type="component" value="Chromosome"/>
</dbReference>
<dbReference type="InterPro" id="IPR029787">
    <property type="entry name" value="Nucleotide_cyclase"/>
</dbReference>
<comment type="catalytic activity">
    <reaction evidence="2">
        <text>2 GTP = 3',3'-c-di-GMP + 2 diphosphate</text>
        <dbReference type="Rhea" id="RHEA:24898"/>
        <dbReference type="ChEBI" id="CHEBI:33019"/>
        <dbReference type="ChEBI" id="CHEBI:37565"/>
        <dbReference type="ChEBI" id="CHEBI:58805"/>
        <dbReference type="EC" id="2.7.7.65"/>
    </reaction>
</comment>
<dbReference type="SUPFAM" id="SSF55073">
    <property type="entry name" value="Nucleotide cyclase"/>
    <property type="match status" value="1"/>
</dbReference>
<reference evidence="6 7" key="1">
    <citation type="journal article" date="2018" name="Sci. Adv.">
        <title>Multi-heme cytochromes provide a pathway for survival in energy-limited environments.</title>
        <authorList>
            <person name="Deng X."/>
            <person name="Dohmae N."/>
            <person name="Nealson K.H."/>
            <person name="Hashimoto K."/>
            <person name="Okamoto A."/>
        </authorList>
    </citation>
    <scope>NUCLEOTIDE SEQUENCE [LARGE SCALE GENOMIC DNA]</scope>
    <source>
        <strain evidence="6 7">IS5</strain>
    </source>
</reference>
<proteinExistence type="predicted"/>
<dbReference type="Gene3D" id="3.30.450.20">
    <property type="entry name" value="PAS domain"/>
    <property type="match status" value="1"/>
</dbReference>
<dbReference type="GO" id="GO:0043709">
    <property type="term" value="P:cell adhesion involved in single-species biofilm formation"/>
    <property type="evidence" value="ECO:0007669"/>
    <property type="project" value="TreeGrafter"/>
</dbReference>
<dbReference type="Pfam" id="PF00990">
    <property type="entry name" value="GGDEF"/>
    <property type="match status" value="1"/>
</dbReference>
<dbReference type="InterPro" id="IPR013656">
    <property type="entry name" value="PAS_4"/>
</dbReference>
<dbReference type="Pfam" id="PF08448">
    <property type="entry name" value="PAS_4"/>
    <property type="match status" value="1"/>
</dbReference>
<dbReference type="PANTHER" id="PTHR45138">
    <property type="entry name" value="REGULATORY COMPONENTS OF SENSORY TRANSDUCTION SYSTEM"/>
    <property type="match status" value="1"/>
</dbReference>
<sequence length="346" mass="37947">MTTSSTQPPSTTEAANRPIRLGQGNPELLLKVLLDNMPSAVFWKDTNHVYQGCNHKFASMAGFDSPEELIGKSDHDMPWSNSGINECITSDRQVIELGQEMHLVEELCTPDGETLWVEAGKSPIFDSQGTLIGVLGTLINITERRKAEMALAEANAKLEHMAMVDGLTSIPNRRCFDEALEQEWFRAKREQTSLALIFFDVDQFKEFNDTYGHLAGDKALTAIATTIHQAVRRPADLAARYGGEEFAVILQNTDTEGAQHVARQILDAVRELKIPHATGVEGYGIVTLSAGVASLRPHTPASNNDPLEFADQALYTAKDLIGLADRALYAAKKNGRARCEISPLQS</sequence>
<dbReference type="RefSeq" id="WP_172961606.1">
    <property type="nucleotide sequence ID" value="NZ_AP017378.1"/>
</dbReference>
<dbReference type="GO" id="GO:0052621">
    <property type="term" value="F:diguanylate cyclase activity"/>
    <property type="evidence" value="ECO:0007669"/>
    <property type="project" value="UniProtKB-EC"/>
</dbReference>
<accession>A0A2Z6AVQ2</accession>
<feature type="domain" description="PAC" evidence="4">
    <location>
        <begin position="97"/>
        <end position="153"/>
    </location>
</feature>
<evidence type="ECO:0000259" key="4">
    <source>
        <dbReference type="PROSITE" id="PS50113"/>
    </source>
</evidence>
<dbReference type="EMBL" id="AP017378">
    <property type="protein sequence ID" value="BBD07266.1"/>
    <property type="molecule type" value="Genomic_DNA"/>
</dbReference>
<dbReference type="PROSITE" id="PS50113">
    <property type="entry name" value="PAC"/>
    <property type="match status" value="1"/>
</dbReference>
<dbReference type="KEGG" id="dfl:DFE_0540"/>
<dbReference type="SMART" id="SM00267">
    <property type="entry name" value="GGDEF"/>
    <property type="match status" value="1"/>
</dbReference>
<dbReference type="AlphaFoldDB" id="A0A2Z6AVQ2"/>